<comment type="caution">
    <text evidence="1">The sequence shown here is derived from an EMBL/GenBank/DDBJ whole genome shotgun (WGS) entry which is preliminary data.</text>
</comment>
<keyword evidence="2" id="KW-1185">Reference proteome</keyword>
<sequence length="329" mass="37572">MRVPRVVLLLTLLLFLACAVTVKAFEKLDFEIFELWDEVKKQDGVTDWYELLGVSKKATIREINKAYRKHSMKYHPDKNLLAATNPSIGKKFARLGSVVNILRDKHSRDRYDFYLKNGVPMWRGTGYLYHRWRPGLGVVLIGLLLFVSGMQYLYMYLSYLRAQERIKAFDRDMAELERERRALTDRRGGTLSAKDQRAMEEEQAELQARFAGNGINPWLVPPPDWTGVLAIRLAYAAMNAVRTRVLGYEPLVPRYVATAAELAHEAQSRQQGSSEDERADLRRVVAEGQNVIAEKLGPDDAEDLAKPAPKIPSAKSLKNKSRKRRTPKV</sequence>
<dbReference type="Proteomes" id="UP001145114">
    <property type="component" value="Unassembled WGS sequence"/>
</dbReference>
<gene>
    <name evidence="1" type="ORF">EV182_000067</name>
</gene>
<proteinExistence type="predicted"/>
<dbReference type="EMBL" id="JAMZIH010000002">
    <property type="protein sequence ID" value="KAJ1680412.1"/>
    <property type="molecule type" value="Genomic_DNA"/>
</dbReference>
<name>A0ACC1HYR5_9FUNG</name>
<evidence type="ECO:0000313" key="2">
    <source>
        <dbReference type="Proteomes" id="UP001145114"/>
    </source>
</evidence>
<reference evidence="1" key="1">
    <citation type="submission" date="2022-06" db="EMBL/GenBank/DDBJ databases">
        <title>Phylogenomic reconstructions and comparative analyses of Kickxellomycotina fungi.</title>
        <authorList>
            <person name="Reynolds N.K."/>
            <person name="Stajich J.E."/>
            <person name="Barry K."/>
            <person name="Grigoriev I.V."/>
            <person name="Crous P."/>
            <person name="Smith M.E."/>
        </authorList>
    </citation>
    <scope>NUCLEOTIDE SEQUENCE</scope>
    <source>
        <strain evidence="1">RSA 2271</strain>
    </source>
</reference>
<accession>A0ACC1HYR5</accession>
<protein>
    <submittedName>
        <fullName evidence="1">Uncharacterized protein</fullName>
    </submittedName>
</protein>
<organism evidence="1 2">
    <name type="scientific">Spiromyces aspiralis</name>
    <dbReference type="NCBI Taxonomy" id="68401"/>
    <lineage>
        <taxon>Eukaryota</taxon>
        <taxon>Fungi</taxon>
        <taxon>Fungi incertae sedis</taxon>
        <taxon>Zoopagomycota</taxon>
        <taxon>Kickxellomycotina</taxon>
        <taxon>Kickxellomycetes</taxon>
        <taxon>Kickxellales</taxon>
        <taxon>Kickxellaceae</taxon>
        <taxon>Spiromyces</taxon>
    </lineage>
</organism>
<evidence type="ECO:0000313" key="1">
    <source>
        <dbReference type="EMBL" id="KAJ1680412.1"/>
    </source>
</evidence>